<evidence type="ECO:0000313" key="2">
    <source>
        <dbReference type="EMBL" id="KAK6763485.1"/>
    </source>
</evidence>
<feature type="region of interest" description="Disordered" evidence="1">
    <location>
        <begin position="250"/>
        <end position="271"/>
    </location>
</feature>
<evidence type="ECO:0000313" key="3">
    <source>
        <dbReference type="Proteomes" id="UP001303046"/>
    </source>
</evidence>
<name>A0ABR1EM67_NECAM</name>
<organism evidence="2 3">
    <name type="scientific">Necator americanus</name>
    <name type="common">Human hookworm</name>
    <dbReference type="NCBI Taxonomy" id="51031"/>
    <lineage>
        <taxon>Eukaryota</taxon>
        <taxon>Metazoa</taxon>
        <taxon>Ecdysozoa</taxon>
        <taxon>Nematoda</taxon>
        <taxon>Chromadorea</taxon>
        <taxon>Rhabditida</taxon>
        <taxon>Rhabditina</taxon>
        <taxon>Rhabditomorpha</taxon>
        <taxon>Strongyloidea</taxon>
        <taxon>Ancylostomatidae</taxon>
        <taxon>Bunostominae</taxon>
        <taxon>Necator</taxon>
    </lineage>
</organism>
<proteinExistence type="predicted"/>
<dbReference type="PANTHER" id="PTHR47027">
    <property type="entry name" value="REVERSE TRANSCRIPTASE DOMAIN-CONTAINING PROTEIN"/>
    <property type="match status" value="1"/>
</dbReference>
<dbReference type="EMBL" id="JAVFWL010000006">
    <property type="protein sequence ID" value="KAK6763485.1"/>
    <property type="molecule type" value="Genomic_DNA"/>
</dbReference>
<keyword evidence="3" id="KW-1185">Reference proteome</keyword>
<dbReference type="Proteomes" id="UP001303046">
    <property type="component" value="Unassembled WGS sequence"/>
</dbReference>
<comment type="caution">
    <text evidence="2">The sequence shown here is derived from an EMBL/GenBank/DDBJ whole genome shotgun (WGS) entry which is preliminary data.</text>
</comment>
<evidence type="ECO:0000256" key="1">
    <source>
        <dbReference type="SAM" id="MobiDB-lite"/>
    </source>
</evidence>
<accession>A0ABR1EM67</accession>
<reference evidence="2 3" key="1">
    <citation type="submission" date="2023-08" db="EMBL/GenBank/DDBJ databases">
        <title>A Necator americanus chromosomal reference genome.</title>
        <authorList>
            <person name="Ilik V."/>
            <person name="Petrzelkova K.J."/>
            <person name="Pardy F."/>
            <person name="Fuh T."/>
            <person name="Niatou-Singa F.S."/>
            <person name="Gouil Q."/>
            <person name="Baker L."/>
            <person name="Ritchie M.E."/>
            <person name="Jex A.R."/>
            <person name="Gazzola D."/>
            <person name="Li H."/>
            <person name="Toshio Fujiwara R."/>
            <person name="Zhan B."/>
            <person name="Aroian R.V."/>
            <person name="Pafco B."/>
            <person name="Schwarz E.M."/>
        </authorList>
    </citation>
    <scope>NUCLEOTIDE SEQUENCE [LARGE SCALE GENOMIC DNA]</scope>
    <source>
        <strain evidence="2 3">Aroian</strain>
        <tissue evidence="2">Whole animal</tissue>
    </source>
</reference>
<protein>
    <submittedName>
        <fullName evidence="2">Uncharacterized protein</fullName>
    </submittedName>
</protein>
<sequence length="515" mass="59456">MRAAWAAFAAVREATNQLTDQDLRAHLFDSTVLPALCYAAETWADTTATSRKLLTTHKALRNVPSCDPAEYVSKAKHRWPGHIMRRIDDRWTKRTLEWISRDAKRPRARPPTRWGDVFPTRMDQLRAQLDTAEGPRQRHSRSLRTSWMTMARERREHNPPETLTSPDSWSDAFKSIEDVLKWTKNIRLRAQIFNTGILRALTYASETCVFRKREENAISVTECASEGIRDAAKYAKESKIRWARQVMRQSLDQRRRRTQRRKPADPTVRPLHEVLQRKIRSSSSPSREEKPLSNPYARHGKMELVTLDEVQLQEQAGSRQLHRLHPDRVGVTEVCREYRLSLVLTFVDHEKAFVCVETNAILSAPGDQCEDVSVRQGDTVFAEAVEITGEDRGVPIQGKILSKLRFAYDIVLEKTRRSKDNAQRIKRSREENRLPINGKKTQFMKNVCWKEGGVQLEGSQIMETSSCPYLTRYMNMESNMKEEVNIRMRAAYANIRVRQGSYGPTDGPRTPRLSV</sequence>
<dbReference type="PANTHER" id="PTHR47027:SF20">
    <property type="entry name" value="REVERSE TRANSCRIPTASE-LIKE PROTEIN WITH RNA-DIRECTED DNA POLYMERASE DOMAIN"/>
    <property type="match status" value="1"/>
</dbReference>
<gene>
    <name evidence="2" type="primary">Necator_chrX.g24146</name>
    <name evidence="2" type="ORF">RB195_023981</name>
</gene>